<feature type="domain" description="DUF4166" evidence="2">
    <location>
        <begin position="394"/>
        <end position="553"/>
    </location>
</feature>
<sequence length="561" mass="60658">MTEANSRQRIVILGGYGVFGGKLAEALLRQPQFEVVIAGRNLGKAQTFCDRHGGLPAALDRSASNFSETLAGLAPFATIDAAGPFQAYGEHRYKVAEAALAAGSHYLDLSDDAGFTGGIGVLRDQALAAGLSVLSGVSSVPALSSAAVEALRGDFSRLDLIESVILPGNRAPRGLSVMRAILTQAGRPMTVFRDGIRIRLPGWSGLSKRRIGPPGRAGLPPRWTSFIGAPDLTLFPERYRARTVLFRAGLELPIMHLGLWGLSWMVRLRLLRSLDPMAGVLQKIADWLEPLGSDRGGMEVRLAGLDGRGKPLSRRWTLIAEAGDGPHIPAVAAAILCRRLTQGTVPAGARPCLGEITLQDVSEATSHLSVATRVDTDDRPCLFQQALGTGFDTLPAPVRDLHTVYDRRCWTGEAKVTRGGSFLSKLICRMVGFPPQAERTPVAVTIERRGKAEIWQRNFGGKVFKSVLSLRGAPGSGIVQERFGPIAFNIHLQQRHGRLAFPVGRGRCLALPLPNWLIPLSEAWEQDDSGRFNFDVKISLPGIGMLVHYQGWLQPQSLAHK</sequence>
<dbReference type="RefSeq" id="WP_248157420.1">
    <property type="nucleotide sequence ID" value="NZ_JALNMJ010000017.1"/>
</dbReference>
<keyword evidence="4" id="KW-1185">Reference proteome</keyword>
<feature type="domain" description="Saccharopine dehydrogenase NADP binding" evidence="1">
    <location>
        <begin position="10"/>
        <end position="110"/>
    </location>
</feature>
<dbReference type="InterPro" id="IPR025311">
    <property type="entry name" value="DUF4166"/>
</dbReference>
<gene>
    <name evidence="3" type="ORF">M0H32_21230</name>
</gene>
<proteinExistence type="predicted"/>
<evidence type="ECO:0000313" key="4">
    <source>
        <dbReference type="Proteomes" id="UP001431221"/>
    </source>
</evidence>
<accession>A0ABT0GZ48</accession>
<name>A0ABT0GZ48_9HYPH</name>
<dbReference type="PANTHER" id="PTHR43796">
    <property type="entry name" value="CARBOXYNORSPERMIDINE SYNTHASE"/>
    <property type="match status" value="1"/>
</dbReference>
<evidence type="ECO:0000259" key="2">
    <source>
        <dbReference type="Pfam" id="PF13761"/>
    </source>
</evidence>
<dbReference type="Pfam" id="PF13761">
    <property type="entry name" value="DUF4166"/>
    <property type="match status" value="1"/>
</dbReference>
<dbReference type="PANTHER" id="PTHR43796:SF2">
    <property type="entry name" value="CARBOXYNORSPERMIDINE SYNTHASE"/>
    <property type="match status" value="1"/>
</dbReference>
<comment type="caution">
    <text evidence="3">The sequence shown here is derived from an EMBL/GenBank/DDBJ whole genome shotgun (WGS) entry which is preliminary data.</text>
</comment>
<organism evidence="3 4">
    <name type="scientific">Roseibium sediminicola</name>
    <dbReference type="NCBI Taxonomy" id="2933272"/>
    <lineage>
        <taxon>Bacteria</taxon>
        <taxon>Pseudomonadati</taxon>
        <taxon>Pseudomonadota</taxon>
        <taxon>Alphaproteobacteria</taxon>
        <taxon>Hyphomicrobiales</taxon>
        <taxon>Stappiaceae</taxon>
        <taxon>Roseibium</taxon>
    </lineage>
</organism>
<dbReference type="Gene3D" id="3.40.50.720">
    <property type="entry name" value="NAD(P)-binding Rossmann-like Domain"/>
    <property type="match status" value="1"/>
</dbReference>
<dbReference type="Proteomes" id="UP001431221">
    <property type="component" value="Unassembled WGS sequence"/>
</dbReference>
<reference evidence="3" key="1">
    <citation type="submission" date="2022-04" db="EMBL/GenBank/DDBJ databases">
        <title>Roseibium sp. CAU 1639 isolated from mud.</title>
        <authorList>
            <person name="Kim W."/>
        </authorList>
    </citation>
    <scope>NUCLEOTIDE SEQUENCE</scope>
    <source>
        <strain evidence="3">CAU 1639</strain>
    </source>
</reference>
<dbReference type="SUPFAM" id="SSF51735">
    <property type="entry name" value="NAD(P)-binding Rossmann-fold domains"/>
    <property type="match status" value="1"/>
</dbReference>
<evidence type="ECO:0000313" key="3">
    <source>
        <dbReference type="EMBL" id="MCK7614699.1"/>
    </source>
</evidence>
<evidence type="ECO:0000259" key="1">
    <source>
        <dbReference type="Pfam" id="PF03435"/>
    </source>
</evidence>
<dbReference type="InterPro" id="IPR005097">
    <property type="entry name" value="Sacchrp_dh_NADP-bd"/>
</dbReference>
<dbReference type="Pfam" id="PF03435">
    <property type="entry name" value="Sacchrp_dh_NADP"/>
    <property type="match status" value="1"/>
</dbReference>
<dbReference type="InterPro" id="IPR036291">
    <property type="entry name" value="NAD(P)-bd_dom_sf"/>
</dbReference>
<protein>
    <submittedName>
        <fullName evidence="3">DUF4166 domain-containing protein</fullName>
    </submittedName>
</protein>
<dbReference type="EMBL" id="JALNMJ010000017">
    <property type="protein sequence ID" value="MCK7614699.1"/>
    <property type="molecule type" value="Genomic_DNA"/>
</dbReference>